<evidence type="ECO:0000313" key="3">
    <source>
        <dbReference type="EnsemblPlants" id="Bo3g057430.1"/>
    </source>
</evidence>
<dbReference type="OMA" id="QVWHENG"/>
<dbReference type="PANTHER" id="PTHR31589">
    <property type="entry name" value="PROTEIN, PUTATIVE (DUF239)-RELATED-RELATED"/>
    <property type="match status" value="1"/>
</dbReference>
<feature type="domain" description="Neprosin PEP catalytic" evidence="2">
    <location>
        <begin position="101"/>
        <end position="354"/>
    </location>
</feature>
<reference evidence="3 4" key="1">
    <citation type="journal article" date="2014" name="Genome Biol.">
        <title>Transcriptome and methylome profiling reveals relics of genome dominance in the mesopolyploid Brassica oleracea.</title>
        <authorList>
            <person name="Parkin I.A."/>
            <person name="Koh C."/>
            <person name="Tang H."/>
            <person name="Robinson S.J."/>
            <person name="Kagale S."/>
            <person name="Clarke W.E."/>
            <person name="Town C.D."/>
            <person name="Nixon J."/>
            <person name="Krishnakumar V."/>
            <person name="Bidwell S.L."/>
            <person name="Denoeud F."/>
            <person name="Belcram H."/>
            <person name="Links M.G."/>
            <person name="Just J."/>
            <person name="Clarke C."/>
            <person name="Bender T."/>
            <person name="Huebert T."/>
            <person name="Mason A.S."/>
            <person name="Pires J.C."/>
            <person name="Barker G."/>
            <person name="Moore J."/>
            <person name="Walley P.G."/>
            <person name="Manoli S."/>
            <person name="Batley J."/>
            <person name="Edwards D."/>
            <person name="Nelson M.N."/>
            <person name="Wang X."/>
            <person name="Paterson A.H."/>
            <person name="King G."/>
            <person name="Bancroft I."/>
            <person name="Chalhoub B."/>
            <person name="Sharpe A.G."/>
        </authorList>
    </citation>
    <scope>NUCLEOTIDE SEQUENCE</scope>
    <source>
        <strain evidence="3 4">cv. TO1000</strain>
    </source>
</reference>
<dbReference type="Gramene" id="Bo3g057430.1">
    <property type="protein sequence ID" value="Bo3g057430.1"/>
    <property type="gene ID" value="Bo3g057430"/>
</dbReference>
<dbReference type="Pfam" id="PF14365">
    <property type="entry name" value="Neprosin_AP"/>
    <property type="match status" value="1"/>
</dbReference>
<keyword evidence="1" id="KW-0732">Signal</keyword>
<dbReference type="InterPro" id="IPR053168">
    <property type="entry name" value="Glutamic_endopeptidase"/>
</dbReference>
<evidence type="ECO:0000259" key="2">
    <source>
        <dbReference type="PROSITE" id="PS52045"/>
    </source>
</evidence>
<dbReference type="EnsemblPlants" id="Bo3g057430.1">
    <property type="protein sequence ID" value="Bo3g057430.1"/>
    <property type="gene ID" value="Bo3g057430"/>
</dbReference>
<keyword evidence="4" id="KW-1185">Reference proteome</keyword>
<dbReference type="Gene3D" id="3.90.1320.10">
    <property type="entry name" value="Outer-capsid protein sigma 3, large lobe"/>
    <property type="match status" value="1"/>
</dbReference>
<organism evidence="3 4">
    <name type="scientific">Brassica oleracea var. oleracea</name>
    <dbReference type="NCBI Taxonomy" id="109376"/>
    <lineage>
        <taxon>Eukaryota</taxon>
        <taxon>Viridiplantae</taxon>
        <taxon>Streptophyta</taxon>
        <taxon>Embryophyta</taxon>
        <taxon>Tracheophyta</taxon>
        <taxon>Spermatophyta</taxon>
        <taxon>Magnoliopsida</taxon>
        <taxon>eudicotyledons</taxon>
        <taxon>Gunneridae</taxon>
        <taxon>Pentapetalae</taxon>
        <taxon>rosids</taxon>
        <taxon>malvids</taxon>
        <taxon>Brassicales</taxon>
        <taxon>Brassicaceae</taxon>
        <taxon>Brassiceae</taxon>
        <taxon>Brassica</taxon>
    </lineage>
</organism>
<dbReference type="InterPro" id="IPR004314">
    <property type="entry name" value="Neprosin"/>
</dbReference>
<accession>A0A0D3B9M8</accession>
<dbReference type="InterPro" id="IPR025521">
    <property type="entry name" value="Neprosin_propep"/>
</dbReference>
<proteinExistence type="predicted"/>
<dbReference type="KEGG" id="boe:106330125"/>
<reference evidence="3" key="2">
    <citation type="submission" date="2015-03" db="UniProtKB">
        <authorList>
            <consortium name="EnsemblPlants"/>
        </authorList>
    </citation>
    <scope>IDENTIFICATION</scope>
</reference>
<sequence>MEMSMGFLFLVLAVVARTAATPPVLTIMSPDGDIVDCININDQPAFDHPLLRNHTVLEAPAYLPDIDDTNWQVWHENGTKCPKGTIPVRRLSGTIGSQPGREATLGHEYAIGFLNPPPPKIYGTKAVMNVWHPKVERAKEFSLGQVWLTAGSYENNELNSIEAGWQVYPEIYMDYQPRLFIFWTADAYTSPKCYNLRCPGFIQTSRKVLIEGAISPQSTFGGSQTELTIQIWKDPNLGPWWLGVRLSNGSDLTRIGYWPLELFTSLTDHAENVQWGGEIVNLNVSGRHTSTQMGSGFLPGNDKAAYVRDLQIALSIGKFQAVSDLKVGATNPTYYNVEKYSNTSFAYGGPERGDAVQLSLDAVLVCICCFGLFLFF</sequence>
<feature type="chain" id="PRO_5002272869" description="Neprosin PEP catalytic domain-containing protein" evidence="1">
    <location>
        <begin position="21"/>
        <end position="376"/>
    </location>
</feature>
<dbReference type="PANTHER" id="PTHR31589:SF110">
    <property type="entry name" value="PROTEIN, PUTATIVE (DUF239)-RELATED"/>
    <property type="match status" value="1"/>
</dbReference>
<dbReference type="OrthoDB" id="1089554at2759"/>
<feature type="signal peptide" evidence="1">
    <location>
        <begin position="1"/>
        <end position="20"/>
    </location>
</feature>
<dbReference type="Proteomes" id="UP000032141">
    <property type="component" value="Chromosome C3"/>
</dbReference>
<dbReference type="GeneID" id="106330125"/>
<dbReference type="STRING" id="109376.A0A0D3B9M8"/>
<dbReference type="eggNOG" id="ENOG502QSP9">
    <property type="taxonomic scope" value="Eukaryota"/>
</dbReference>
<dbReference type="PROSITE" id="PS52045">
    <property type="entry name" value="NEPROSIN_PEP_CD"/>
    <property type="match status" value="1"/>
</dbReference>
<dbReference type="RefSeq" id="XP_013624122.1">
    <property type="nucleotide sequence ID" value="XM_013768668.1"/>
</dbReference>
<evidence type="ECO:0000313" key="4">
    <source>
        <dbReference type="Proteomes" id="UP000032141"/>
    </source>
</evidence>
<evidence type="ECO:0000256" key="1">
    <source>
        <dbReference type="SAM" id="SignalP"/>
    </source>
</evidence>
<protein>
    <recommendedName>
        <fullName evidence="2">Neprosin PEP catalytic domain-containing protein</fullName>
    </recommendedName>
</protein>
<name>A0A0D3B9M8_BRAOL</name>
<dbReference type="HOGENOM" id="CLU_030538_1_1_1"/>
<dbReference type="Pfam" id="PF03080">
    <property type="entry name" value="Neprosin"/>
    <property type="match status" value="1"/>
</dbReference>
<dbReference type="AlphaFoldDB" id="A0A0D3B9M8"/>